<dbReference type="AlphaFoldDB" id="A0A6A5KQ11"/>
<dbReference type="PANTHER" id="PTHR36223">
    <property type="entry name" value="BETA-LACTAMASE-TYPE TRANSPEPTIDASE FOLD DOMAIN CONTAINING PROTEIN"/>
    <property type="match status" value="1"/>
</dbReference>
<evidence type="ECO:0000259" key="1">
    <source>
        <dbReference type="Pfam" id="PF25534"/>
    </source>
</evidence>
<gene>
    <name evidence="2" type="ORF">BDW02DRAFT_626565</name>
</gene>
<dbReference type="InterPro" id="IPR057678">
    <property type="entry name" value="DUF7918"/>
</dbReference>
<evidence type="ECO:0000313" key="2">
    <source>
        <dbReference type="EMBL" id="KAF1839308.1"/>
    </source>
</evidence>
<name>A0A6A5KQ11_9PLEO</name>
<feature type="domain" description="DUF7918" evidence="1">
    <location>
        <begin position="12"/>
        <end position="148"/>
    </location>
</feature>
<organism evidence="2 3">
    <name type="scientific">Decorospora gaudefroyi</name>
    <dbReference type="NCBI Taxonomy" id="184978"/>
    <lineage>
        <taxon>Eukaryota</taxon>
        <taxon>Fungi</taxon>
        <taxon>Dikarya</taxon>
        <taxon>Ascomycota</taxon>
        <taxon>Pezizomycotina</taxon>
        <taxon>Dothideomycetes</taxon>
        <taxon>Pleosporomycetidae</taxon>
        <taxon>Pleosporales</taxon>
        <taxon>Pleosporineae</taxon>
        <taxon>Pleosporaceae</taxon>
        <taxon>Decorospora</taxon>
    </lineage>
</organism>
<reference evidence="2" key="1">
    <citation type="submission" date="2020-01" db="EMBL/GenBank/DDBJ databases">
        <authorList>
            <consortium name="DOE Joint Genome Institute"/>
            <person name="Haridas S."/>
            <person name="Albert R."/>
            <person name="Binder M."/>
            <person name="Bloem J."/>
            <person name="Labutti K."/>
            <person name="Salamov A."/>
            <person name="Andreopoulos B."/>
            <person name="Baker S.E."/>
            <person name="Barry K."/>
            <person name="Bills G."/>
            <person name="Bluhm B.H."/>
            <person name="Cannon C."/>
            <person name="Castanera R."/>
            <person name="Culley D.E."/>
            <person name="Daum C."/>
            <person name="Ezra D."/>
            <person name="Gonzalez J.B."/>
            <person name="Henrissat B."/>
            <person name="Kuo A."/>
            <person name="Liang C."/>
            <person name="Lipzen A."/>
            <person name="Lutzoni F."/>
            <person name="Magnuson J."/>
            <person name="Mondo S."/>
            <person name="Nolan M."/>
            <person name="Ohm R."/>
            <person name="Pangilinan J."/>
            <person name="Park H.-J."/>
            <person name="Ramirez L."/>
            <person name="Alfaro M."/>
            <person name="Sun H."/>
            <person name="Tritt A."/>
            <person name="Yoshinaga Y."/>
            <person name="Zwiers L.-H."/>
            <person name="Turgeon B.G."/>
            <person name="Goodwin S.B."/>
            <person name="Spatafora J.W."/>
            <person name="Crous P.W."/>
            <person name="Grigoriev I.V."/>
        </authorList>
    </citation>
    <scope>NUCLEOTIDE SEQUENCE</scope>
    <source>
        <strain evidence="2">P77</strain>
    </source>
</reference>
<dbReference type="PANTHER" id="PTHR36223:SF1">
    <property type="entry name" value="TRANSCRIPTION ELONGATION FACTOR EAF N-TERMINAL DOMAIN-CONTAINING PROTEIN"/>
    <property type="match status" value="1"/>
</dbReference>
<dbReference type="EMBL" id="ML975246">
    <property type="protein sequence ID" value="KAF1839308.1"/>
    <property type="molecule type" value="Genomic_DNA"/>
</dbReference>
<dbReference type="OrthoDB" id="3364132at2759"/>
<accession>A0A6A5KQ11</accession>
<dbReference type="Proteomes" id="UP000800040">
    <property type="component" value="Unassembled WGS sequence"/>
</dbReference>
<feature type="domain" description="DUF7918" evidence="1">
    <location>
        <begin position="184"/>
        <end position="209"/>
    </location>
</feature>
<sequence>MAVLPSCESCPGLTVEVCVDDKALPEYDDEANADGSDSVTKYVEAQLGSEIFIRSAFTEAFQTKKDVGLDFYVDGNWISGRVISRAKLLEPGDHVDIVNGVETKIGDKWLEHNLRFAELVFADSEEGCLMKEVALLGTIEVVLEFGKRVKIDIFESGWELPNRGIGTEWTIDEPKCRHWKGDGTGPFTTFIFKYRTRGDLQALPIIPRTPSPIPAAELKPDLTQAAPAVESPSLARDVQSASTPPALRLSCPAPVPILRANTGSMTPAIQQPNSASRLQPRLTKKEFLVLITNDDSENTPIQHEPAAPE</sequence>
<protein>
    <recommendedName>
        <fullName evidence="1">DUF7918 domain-containing protein</fullName>
    </recommendedName>
</protein>
<dbReference type="Pfam" id="PF25534">
    <property type="entry name" value="DUF7918"/>
    <property type="match status" value="2"/>
</dbReference>
<evidence type="ECO:0000313" key="3">
    <source>
        <dbReference type="Proteomes" id="UP000800040"/>
    </source>
</evidence>
<keyword evidence="3" id="KW-1185">Reference proteome</keyword>
<proteinExistence type="predicted"/>